<evidence type="ECO:0000313" key="1">
    <source>
        <dbReference type="EMBL" id="EGV94445.1"/>
    </source>
</evidence>
<accession>G3GS90</accession>
<protein>
    <submittedName>
        <fullName evidence="1">Uncharacterized protein</fullName>
    </submittedName>
</protein>
<reference evidence="2" key="1">
    <citation type="journal article" date="2011" name="Nat. Biotechnol.">
        <title>The genomic sequence of the Chinese hamster ovary (CHO)-K1 cell line.</title>
        <authorList>
            <person name="Xu X."/>
            <person name="Nagarajan H."/>
            <person name="Lewis N.E."/>
            <person name="Pan S."/>
            <person name="Cai Z."/>
            <person name="Liu X."/>
            <person name="Chen W."/>
            <person name="Xie M."/>
            <person name="Wang W."/>
            <person name="Hammond S."/>
            <person name="Andersen M.R."/>
            <person name="Neff N."/>
            <person name="Passarelli B."/>
            <person name="Koh W."/>
            <person name="Fan H.C."/>
            <person name="Wang J."/>
            <person name="Gui Y."/>
            <person name="Lee K.H."/>
            <person name="Betenbaugh M.J."/>
            <person name="Quake S.R."/>
            <person name="Famili I."/>
            <person name="Palsson B.O."/>
            <person name="Wang J."/>
        </authorList>
    </citation>
    <scope>NUCLEOTIDE SEQUENCE [LARGE SCALE GENOMIC DNA]</scope>
    <source>
        <strain evidence="2">CHO K1 cell line</strain>
    </source>
</reference>
<dbReference type="InParanoid" id="G3GS90"/>
<proteinExistence type="predicted"/>
<organism evidence="1 2">
    <name type="scientific">Cricetulus griseus</name>
    <name type="common">Chinese hamster</name>
    <name type="synonym">Cricetulus barabensis griseus</name>
    <dbReference type="NCBI Taxonomy" id="10029"/>
    <lineage>
        <taxon>Eukaryota</taxon>
        <taxon>Metazoa</taxon>
        <taxon>Chordata</taxon>
        <taxon>Craniata</taxon>
        <taxon>Vertebrata</taxon>
        <taxon>Euteleostomi</taxon>
        <taxon>Mammalia</taxon>
        <taxon>Eutheria</taxon>
        <taxon>Euarchontoglires</taxon>
        <taxon>Glires</taxon>
        <taxon>Rodentia</taxon>
        <taxon>Myomorpha</taxon>
        <taxon>Muroidea</taxon>
        <taxon>Cricetidae</taxon>
        <taxon>Cricetinae</taxon>
        <taxon>Cricetulus</taxon>
    </lineage>
</organism>
<dbReference type="EMBL" id="JH000007">
    <property type="protein sequence ID" value="EGV94445.1"/>
    <property type="molecule type" value="Genomic_DNA"/>
</dbReference>
<gene>
    <name evidence="1" type="ORF">I79_000405</name>
</gene>
<dbReference type="AlphaFoldDB" id="G3GS90"/>
<name>G3GS90_CRIGR</name>
<dbReference type="Proteomes" id="UP000001075">
    <property type="component" value="Unassembled WGS sequence"/>
</dbReference>
<evidence type="ECO:0000313" key="2">
    <source>
        <dbReference type="Proteomes" id="UP000001075"/>
    </source>
</evidence>
<sequence>MICEHQESRKRTLYVSNCPTYKIARAPPFTQVCIVPGALNCPELVGRALVCEVLLAMECVCVKNVTHENPLLSCTTSVA</sequence>